<dbReference type="Gene3D" id="3.30.70.1060">
    <property type="entry name" value="Dimeric alpha+beta barrel"/>
    <property type="match status" value="1"/>
</dbReference>
<dbReference type="InterPro" id="IPR011008">
    <property type="entry name" value="Dimeric_a/b-barrel"/>
</dbReference>
<dbReference type="InterPro" id="IPR005545">
    <property type="entry name" value="YCII"/>
</dbReference>
<evidence type="ECO:0000313" key="4">
    <source>
        <dbReference type="Proteomes" id="UP000199071"/>
    </source>
</evidence>
<dbReference type="SUPFAM" id="SSF54909">
    <property type="entry name" value="Dimeric alpha+beta barrel"/>
    <property type="match status" value="1"/>
</dbReference>
<organism evidence="3 4">
    <name type="scientific">Bauldia litoralis</name>
    <dbReference type="NCBI Taxonomy" id="665467"/>
    <lineage>
        <taxon>Bacteria</taxon>
        <taxon>Pseudomonadati</taxon>
        <taxon>Pseudomonadota</taxon>
        <taxon>Alphaproteobacteria</taxon>
        <taxon>Hyphomicrobiales</taxon>
        <taxon>Kaistiaceae</taxon>
        <taxon>Bauldia</taxon>
    </lineage>
</organism>
<proteinExistence type="inferred from homology"/>
<dbReference type="EMBL" id="FMXQ01000002">
    <property type="protein sequence ID" value="SDB16091.1"/>
    <property type="molecule type" value="Genomic_DNA"/>
</dbReference>
<sequence>MVSRSEARGRMTFMLVVVEQPGERDVAPAEGQRRYETMQRFAADLDAQGKLVTAQSLLTPEESSVRIRHHDGARTMVDGPFAEAKEIIGGFFLLTVETRDEAVAIGNACPAAEWSIIEVRELGPCWDGAR</sequence>
<dbReference type="Proteomes" id="UP000199071">
    <property type="component" value="Unassembled WGS sequence"/>
</dbReference>
<evidence type="ECO:0000313" key="3">
    <source>
        <dbReference type="EMBL" id="SDB16091.1"/>
    </source>
</evidence>
<keyword evidence="4" id="KW-1185">Reference proteome</keyword>
<reference evidence="3 4" key="1">
    <citation type="submission" date="2016-10" db="EMBL/GenBank/DDBJ databases">
        <authorList>
            <person name="de Groot N.N."/>
        </authorList>
    </citation>
    <scope>NUCLEOTIDE SEQUENCE [LARGE SCALE GENOMIC DNA]</scope>
    <source>
        <strain evidence="3 4">ATCC 35022</strain>
    </source>
</reference>
<dbReference type="RefSeq" id="WP_348377291.1">
    <property type="nucleotide sequence ID" value="NZ_JBDWND010000045.1"/>
</dbReference>
<evidence type="ECO:0000256" key="1">
    <source>
        <dbReference type="ARBA" id="ARBA00007689"/>
    </source>
</evidence>
<evidence type="ECO:0000259" key="2">
    <source>
        <dbReference type="Pfam" id="PF03795"/>
    </source>
</evidence>
<comment type="similarity">
    <text evidence="1">Belongs to the YciI family.</text>
</comment>
<gene>
    <name evidence="3" type="ORF">SAMN02982931_01276</name>
</gene>
<dbReference type="PANTHER" id="PTHR35174">
    <property type="entry name" value="BLL7171 PROTEIN-RELATED"/>
    <property type="match status" value="1"/>
</dbReference>
<feature type="domain" description="YCII-related" evidence="2">
    <location>
        <begin position="11"/>
        <end position="122"/>
    </location>
</feature>
<dbReference type="AlphaFoldDB" id="A0A1G6B649"/>
<name>A0A1G6B649_9HYPH</name>
<dbReference type="Pfam" id="PF03795">
    <property type="entry name" value="YCII"/>
    <property type="match status" value="1"/>
</dbReference>
<protein>
    <submittedName>
        <fullName evidence="3">Uncharacterized conserved protein</fullName>
    </submittedName>
</protein>
<accession>A0A1G6B649</accession>
<dbReference type="STRING" id="665467.SAMN02982931_01276"/>